<proteinExistence type="predicted"/>
<dbReference type="RefSeq" id="WP_192030962.1">
    <property type="nucleotide sequence ID" value="NZ_JACYTR010000055.1"/>
</dbReference>
<dbReference type="SUPFAM" id="SSF82171">
    <property type="entry name" value="DPP6 N-terminal domain-like"/>
    <property type="match status" value="1"/>
</dbReference>
<accession>A0AAW3ZP92</accession>
<gene>
    <name evidence="1" type="ORF">IFO71_17505</name>
</gene>
<evidence type="ECO:0000313" key="2">
    <source>
        <dbReference type="Proteomes" id="UP000613768"/>
    </source>
</evidence>
<protein>
    <submittedName>
        <fullName evidence="1">Uncharacterized protein</fullName>
    </submittedName>
</protein>
<comment type="caution">
    <text evidence="1">The sequence shown here is derived from an EMBL/GenBank/DDBJ whole genome shotgun (WGS) entry which is preliminary data.</text>
</comment>
<dbReference type="AlphaFoldDB" id="A0AAW3ZP92"/>
<dbReference type="Proteomes" id="UP000613768">
    <property type="component" value="Unassembled WGS sequence"/>
</dbReference>
<evidence type="ECO:0000313" key="1">
    <source>
        <dbReference type="EMBL" id="MBD8527543.1"/>
    </source>
</evidence>
<keyword evidence="2" id="KW-1185">Reference proteome</keyword>
<organism evidence="1 2">
    <name type="scientific">Pseudomarimonas arenosa</name>
    <dbReference type="NCBI Taxonomy" id="2774145"/>
    <lineage>
        <taxon>Bacteria</taxon>
        <taxon>Pseudomonadati</taxon>
        <taxon>Pseudomonadota</taxon>
        <taxon>Gammaproteobacteria</taxon>
        <taxon>Lysobacterales</taxon>
        <taxon>Lysobacteraceae</taxon>
        <taxon>Pseudomarimonas</taxon>
    </lineage>
</organism>
<reference evidence="1 2" key="1">
    <citation type="submission" date="2020-09" db="EMBL/GenBank/DDBJ databases">
        <title>Pseudoxanthomonas sp. CAU 1598 isolated from sand of Yaerae Beach.</title>
        <authorList>
            <person name="Kim W."/>
        </authorList>
    </citation>
    <scope>NUCLEOTIDE SEQUENCE [LARGE SCALE GENOMIC DNA]</scope>
    <source>
        <strain evidence="1 2">CAU 1598</strain>
    </source>
</reference>
<dbReference type="EMBL" id="JACYTR010000055">
    <property type="protein sequence ID" value="MBD8527543.1"/>
    <property type="molecule type" value="Genomic_DNA"/>
</dbReference>
<name>A0AAW3ZP92_9GAMM</name>
<sequence>MENRLAVTLSGARAALFVLLLMLCRATPAACEAVPVPGLIGSEPPGLISGSQRFVSDDGSAVLILGREPGVPAAHFELYVFNPDSGTLTALTQGSPVVEITRPNGFRQTIPVNSAGITADGSTVFQTYQSGVFADVDPGTGQQIPFLLTRSEPSYAIDVATGNRQALPSRVQASAQALGVPFGTTVLDISANGRYLLMFEAFGDGATVPYQTFYYRLDRQTGAILDIGPTLLAAAPDFVERFSTQSMMSGDGRFVAFSGDRGNRLLTPTGGFTSANVARMSGEPYLLDLDAVTLRPAYSFDISRPRNGGSSLGFLRSLGRTGNVIAFDRTGPTVNEPNPLGAAYIAAADAQGNLTVLIPPQPWLRGTFGTAFGHIAEGEDRIYFQSGEDFVGENPQLSNQLFSVEIATGTIRQITNGDDGGRRLVDLGLQGVLSLGSGLSSVSFIGSSLDHRIVLVYEYGLEPASGFVAAVRSGSATRLTSRSSPLASQAGVPPLSAAEIQFGKVYRCSL</sequence>